<dbReference type="PANTHER" id="PTHR43884:SF12">
    <property type="entry name" value="ISOVALERYL-COA DEHYDROGENASE, MITOCHONDRIAL-RELATED"/>
    <property type="match status" value="1"/>
</dbReference>
<dbReference type="GO" id="GO:0050660">
    <property type="term" value="F:flavin adenine dinucleotide binding"/>
    <property type="evidence" value="ECO:0007669"/>
    <property type="project" value="InterPro"/>
</dbReference>
<dbReference type="Pfam" id="PF00441">
    <property type="entry name" value="Acyl-CoA_dh_1"/>
    <property type="match status" value="1"/>
</dbReference>
<sequence length="382" mass="42932">MDFELTDKQRKLVQAFRAFGEETFTPEHVHQWRRDQGLPDEVAKGFVDLYFGLEELEDGDGTFSLCSQALIIEELSRCAGATLPFQNDLFNLSIVRQFADEGEFADVLKDYRETGRLLFALAISEPEAGSDAMNMQTYTRTVDEHLILNGRKTYVNNGEYAPYIMVAAIDRDCEAPGKYPPMTFWLLPRHLKGVSAYPINKIGQSMLPFATLVFDNVELSPAYRLNGRQEGFRQLFRLLEFGRVFTCASSLGMARAAMEDAVAHARSRKAFGVQIGRFQQIEQMLTDMEVSIYNMNSMLYRAALAVDNGGPDERLSVALMKRYVPDAATEVASSAMQILGGMGYTEGARVSQLWQDCRGNQIAEGTDQIMVYIASPLIMEKY</sequence>
<dbReference type="InterPro" id="IPR013786">
    <property type="entry name" value="AcylCoA_DH/ox_N"/>
</dbReference>
<dbReference type="EMBL" id="PPTU01000014">
    <property type="protein sequence ID" value="RDB69393.1"/>
    <property type="molecule type" value="Genomic_DNA"/>
</dbReference>
<dbReference type="Pfam" id="PF02771">
    <property type="entry name" value="Acyl-CoA_dh_N"/>
    <property type="match status" value="1"/>
</dbReference>
<evidence type="ECO:0000256" key="1">
    <source>
        <dbReference type="ARBA" id="ARBA00001974"/>
    </source>
</evidence>
<dbReference type="Gene3D" id="1.20.140.10">
    <property type="entry name" value="Butyryl-CoA Dehydrogenase, subunit A, domain 3"/>
    <property type="match status" value="1"/>
</dbReference>
<keyword evidence="5" id="KW-0560">Oxidoreductase</keyword>
<comment type="cofactor">
    <cofactor evidence="1 5">
        <name>FAD</name>
        <dbReference type="ChEBI" id="CHEBI:57692"/>
    </cofactor>
</comment>
<dbReference type="CDD" id="cd00567">
    <property type="entry name" value="ACAD"/>
    <property type="match status" value="1"/>
</dbReference>
<evidence type="ECO:0000313" key="9">
    <source>
        <dbReference type="EMBL" id="RDB69393.1"/>
    </source>
</evidence>
<dbReference type="PANTHER" id="PTHR43884">
    <property type="entry name" value="ACYL-COA DEHYDROGENASE"/>
    <property type="match status" value="1"/>
</dbReference>
<evidence type="ECO:0000259" key="6">
    <source>
        <dbReference type="Pfam" id="PF00441"/>
    </source>
</evidence>
<protein>
    <submittedName>
        <fullName evidence="9">Acyl-CoA dehydrogenase</fullName>
    </submittedName>
</protein>
<dbReference type="Gene3D" id="2.40.110.10">
    <property type="entry name" value="Butyryl-CoA Dehydrogenase, subunit A, domain 2"/>
    <property type="match status" value="1"/>
</dbReference>
<gene>
    <name evidence="9" type="ORF">C1875_09905</name>
</gene>
<keyword evidence="4 5" id="KW-0274">FAD</keyword>
<evidence type="ECO:0000256" key="3">
    <source>
        <dbReference type="ARBA" id="ARBA00022630"/>
    </source>
</evidence>
<evidence type="ECO:0000256" key="5">
    <source>
        <dbReference type="RuleBase" id="RU362125"/>
    </source>
</evidence>
<feature type="domain" description="Acyl-CoA dehydrogenase/oxidase N-terminal" evidence="8">
    <location>
        <begin position="6"/>
        <end position="98"/>
    </location>
</feature>
<dbReference type="InterPro" id="IPR009075">
    <property type="entry name" value="AcylCo_DH/oxidase_C"/>
</dbReference>
<dbReference type="SUPFAM" id="SSF47203">
    <property type="entry name" value="Acyl-CoA dehydrogenase C-terminal domain-like"/>
    <property type="match status" value="1"/>
</dbReference>
<evidence type="ECO:0000259" key="8">
    <source>
        <dbReference type="Pfam" id="PF02771"/>
    </source>
</evidence>
<evidence type="ECO:0000313" key="10">
    <source>
        <dbReference type="Proteomes" id="UP000253970"/>
    </source>
</evidence>
<feature type="domain" description="Acyl-CoA dehydrogenase/oxidase C-terminal" evidence="6">
    <location>
        <begin position="230"/>
        <end position="372"/>
    </location>
</feature>
<evidence type="ECO:0000256" key="2">
    <source>
        <dbReference type="ARBA" id="ARBA00009347"/>
    </source>
</evidence>
<dbReference type="Gene3D" id="1.10.540.10">
    <property type="entry name" value="Acyl-CoA dehydrogenase/oxidase, N-terminal domain"/>
    <property type="match status" value="1"/>
</dbReference>
<dbReference type="InterPro" id="IPR009100">
    <property type="entry name" value="AcylCoA_DH/oxidase_NM_dom_sf"/>
</dbReference>
<proteinExistence type="inferred from homology"/>
<dbReference type="AlphaFoldDB" id="A0A369MFS4"/>
<name>A0A369MFS4_EGGLN</name>
<dbReference type="InterPro" id="IPR006091">
    <property type="entry name" value="Acyl-CoA_Oxase/DH_mid-dom"/>
</dbReference>
<dbReference type="RefSeq" id="WP_114534201.1">
    <property type="nucleotide sequence ID" value="NZ_CP089333.1"/>
</dbReference>
<accession>A0A369MFS4</accession>
<dbReference type="InterPro" id="IPR036250">
    <property type="entry name" value="AcylCo_DH-like_C"/>
</dbReference>
<keyword evidence="3 5" id="KW-0285">Flavoprotein</keyword>
<evidence type="ECO:0000256" key="4">
    <source>
        <dbReference type="ARBA" id="ARBA00022827"/>
    </source>
</evidence>
<comment type="similarity">
    <text evidence="2 5">Belongs to the acyl-CoA dehydrogenase family.</text>
</comment>
<dbReference type="InterPro" id="IPR046373">
    <property type="entry name" value="Acyl-CoA_Oxase/DH_mid-dom_sf"/>
</dbReference>
<evidence type="ECO:0000259" key="7">
    <source>
        <dbReference type="Pfam" id="PF02770"/>
    </source>
</evidence>
<dbReference type="Proteomes" id="UP000253970">
    <property type="component" value="Unassembled WGS sequence"/>
</dbReference>
<dbReference type="SUPFAM" id="SSF56645">
    <property type="entry name" value="Acyl-CoA dehydrogenase NM domain-like"/>
    <property type="match status" value="1"/>
</dbReference>
<comment type="caution">
    <text evidence="9">The sequence shown here is derived from an EMBL/GenBank/DDBJ whole genome shotgun (WGS) entry which is preliminary data.</text>
</comment>
<dbReference type="GO" id="GO:0003995">
    <property type="term" value="F:acyl-CoA dehydrogenase activity"/>
    <property type="evidence" value="ECO:0007669"/>
    <property type="project" value="TreeGrafter"/>
</dbReference>
<dbReference type="Pfam" id="PF02770">
    <property type="entry name" value="Acyl-CoA_dh_M"/>
    <property type="match status" value="1"/>
</dbReference>
<dbReference type="InterPro" id="IPR037069">
    <property type="entry name" value="AcylCoA_DH/ox_N_sf"/>
</dbReference>
<feature type="domain" description="Acyl-CoA oxidase/dehydrogenase middle" evidence="7">
    <location>
        <begin position="120"/>
        <end position="217"/>
    </location>
</feature>
<organism evidence="9 10">
    <name type="scientific">Eggerthella lenta</name>
    <name type="common">Eubacterium lentum</name>
    <dbReference type="NCBI Taxonomy" id="84112"/>
    <lineage>
        <taxon>Bacteria</taxon>
        <taxon>Bacillati</taxon>
        <taxon>Actinomycetota</taxon>
        <taxon>Coriobacteriia</taxon>
        <taxon>Eggerthellales</taxon>
        <taxon>Eggerthellaceae</taxon>
        <taxon>Eggerthella</taxon>
    </lineage>
</organism>
<reference evidence="9 10" key="1">
    <citation type="journal article" date="2018" name="Elife">
        <title>Discovery and characterization of a prevalent human gut bacterial enzyme sufficient for the inactivation of a family of plant toxins.</title>
        <authorList>
            <person name="Koppel N."/>
            <person name="Bisanz J.E."/>
            <person name="Pandelia M.E."/>
            <person name="Turnbaugh P.J."/>
            <person name="Balskus E.P."/>
        </authorList>
    </citation>
    <scope>NUCLEOTIDE SEQUENCE [LARGE SCALE GENOMIC DNA]</scope>
    <source>
        <strain evidence="9 10">W1 BHI 6</strain>
    </source>
</reference>